<feature type="region of interest" description="Disordered" evidence="1">
    <location>
        <begin position="60"/>
        <end position="101"/>
    </location>
</feature>
<keyword evidence="2" id="KW-1185">Reference proteome</keyword>
<name>A0A915CM98_9BILA</name>
<evidence type="ECO:0000256" key="1">
    <source>
        <dbReference type="SAM" id="MobiDB-lite"/>
    </source>
</evidence>
<dbReference type="WBParaSite" id="jg10606.1">
    <property type="protein sequence ID" value="jg10606.1"/>
    <property type="gene ID" value="jg10606"/>
</dbReference>
<dbReference type="Proteomes" id="UP000887574">
    <property type="component" value="Unplaced"/>
</dbReference>
<evidence type="ECO:0000313" key="3">
    <source>
        <dbReference type="WBParaSite" id="jg10606.1"/>
    </source>
</evidence>
<proteinExistence type="predicted"/>
<organism evidence="2 3">
    <name type="scientific">Ditylenchus dipsaci</name>
    <dbReference type="NCBI Taxonomy" id="166011"/>
    <lineage>
        <taxon>Eukaryota</taxon>
        <taxon>Metazoa</taxon>
        <taxon>Ecdysozoa</taxon>
        <taxon>Nematoda</taxon>
        <taxon>Chromadorea</taxon>
        <taxon>Rhabditida</taxon>
        <taxon>Tylenchina</taxon>
        <taxon>Tylenchomorpha</taxon>
        <taxon>Sphaerularioidea</taxon>
        <taxon>Anguinidae</taxon>
        <taxon>Anguininae</taxon>
        <taxon>Ditylenchus</taxon>
    </lineage>
</organism>
<accession>A0A915CM98</accession>
<dbReference type="AlphaFoldDB" id="A0A915CM98"/>
<evidence type="ECO:0000313" key="2">
    <source>
        <dbReference type="Proteomes" id="UP000887574"/>
    </source>
</evidence>
<protein>
    <submittedName>
        <fullName evidence="3">Uncharacterized protein</fullName>
    </submittedName>
</protein>
<sequence>MNLHENYKEAYGNQFETTRAGAEKAKGVHGSNTGPVPIFAQMHCPLLQTIHGLVMKNVPESNSTTAKEESSNGLFSGKDMPDEKAANLDSGATTAATSENEHNRMAMGQSAHFIPLNINSSHQNLFTLDADD</sequence>
<reference evidence="3" key="1">
    <citation type="submission" date="2022-11" db="UniProtKB">
        <authorList>
            <consortium name="WormBaseParasite"/>
        </authorList>
    </citation>
    <scope>IDENTIFICATION</scope>
</reference>